<evidence type="ECO:0000259" key="2">
    <source>
        <dbReference type="PROSITE" id="PS50887"/>
    </source>
</evidence>
<organism evidence="3 4">
    <name type="scientific">Ditylenchus destructor</name>
    <dbReference type="NCBI Taxonomy" id="166010"/>
    <lineage>
        <taxon>Eukaryota</taxon>
        <taxon>Metazoa</taxon>
        <taxon>Ecdysozoa</taxon>
        <taxon>Nematoda</taxon>
        <taxon>Chromadorea</taxon>
        <taxon>Rhabditida</taxon>
        <taxon>Tylenchina</taxon>
        <taxon>Tylenchomorpha</taxon>
        <taxon>Sphaerularioidea</taxon>
        <taxon>Anguinidae</taxon>
        <taxon>Anguininae</taxon>
        <taxon>Ditylenchus</taxon>
    </lineage>
</organism>
<sequence>MQAAAGRSGIGGTLFYLDLDGFQAGNDRHGHEAGDQVLREVAQRLVRLAGRHGQAARLGGDEFALLAPVLSPQGIERFGARIVERITAEAFMLDGATTRIGVSVGAAAMGEGDAIDIMGVGILAQFLVMDQRRLGAERDGLAVPERPFAAVAIGCGDIAVDVEATLMVRAVPARAVNQIGVPQRDVTRIEDEIDDLRGIDSRDDQGIVAHLGAEHLGGGVEIERAGGVAARDEAHRAAFRRVRIDREPRLDIGRAEVAIDAVRLAEARILMPGEVAERAWRLPVQLVDDLLEIGADQRREDGVVARIEPDGVERGIVIGGPLDHADERRAVGIGGDIVEEVAVPEAAAVRHPLFVDLIDRGADRRDFSGREHATDDGIALVQIRGDMIHSTLLQR</sequence>
<dbReference type="PANTHER" id="PTHR44757">
    <property type="entry name" value="DIGUANYLATE CYCLASE DGCP"/>
    <property type="match status" value="1"/>
</dbReference>
<name>A0AAD4QVP0_9BILA</name>
<dbReference type="NCBIfam" id="TIGR00254">
    <property type="entry name" value="GGDEF"/>
    <property type="match status" value="1"/>
</dbReference>
<dbReference type="Gene3D" id="3.30.70.270">
    <property type="match status" value="1"/>
</dbReference>
<dbReference type="SUPFAM" id="SSF55073">
    <property type="entry name" value="Nucleotide cyclase"/>
    <property type="match status" value="1"/>
</dbReference>
<accession>A0AAD4QVP0</accession>
<feature type="domain" description="GGDEF" evidence="2">
    <location>
        <begin position="10"/>
        <end position="146"/>
    </location>
</feature>
<dbReference type="InterPro" id="IPR043128">
    <property type="entry name" value="Rev_trsase/Diguanyl_cyclase"/>
</dbReference>
<dbReference type="PANTHER" id="PTHR44757:SF2">
    <property type="entry name" value="BIOFILM ARCHITECTURE MAINTENANCE PROTEIN MBAA"/>
    <property type="match status" value="1"/>
</dbReference>
<comment type="caution">
    <text evidence="3">The sequence shown here is derived from an EMBL/GenBank/DDBJ whole genome shotgun (WGS) entry which is preliminary data.</text>
</comment>
<dbReference type="InterPro" id="IPR000160">
    <property type="entry name" value="GGDEF_dom"/>
</dbReference>
<keyword evidence="4" id="KW-1185">Reference proteome</keyword>
<dbReference type="GO" id="GO:0016829">
    <property type="term" value="F:lyase activity"/>
    <property type="evidence" value="ECO:0007669"/>
    <property type="project" value="UniProtKB-KW"/>
</dbReference>
<reference evidence="3" key="1">
    <citation type="submission" date="2022-01" db="EMBL/GenBank/DDBJ databases">
        <title>Genome Sequence Resource for Two Populations of Ditylenchus destructor, the Migratory Endoparasitic Phytonematode.</title>
        <authorList>
            <person name="Zhang H."/>
            <person name="Lin R."/>
            <person name="Xie B."/>
        </authorList>
    </citation>
    <scope>NUCLEOTIDE SEQUENCE</scope>
    <source>
        <strain evidence="3">BazhouSP</strain>
    </source>
</reference>
<dbReference type="Proteomes" id="UP001201812">
    <property type="component" value="Unassembled WGS sequence"/>
</dbReference>
<dbReference type="Pfam" id="PF00990">
    <property type="entry name" value="GGDEF"/>
    <property type="match status" value="1"/>
</dbReference>
<gene>
    <name evidence="3" type="ORF">DdX_20979</name>
</gene>
<dbReference type="EMBL" id="JAKKPZ010000701">
    <property type="protein sequence ID" value="KAI1692905.1"/>
    <property type="molecule type" value="Genomic_DNA"/>
</dbReference>
<proteinExistence type="predicted"/>
<protein>
    <submittedName>
        <fullName evidence="3">Diguanylate cyclase, GGDEF domain-containing protein</fullName>
    </submittedName>
</protein>
<evidence type="ECO:0000313" key="4">
    <source>
        <dbReference type="Proteomes" id="UP001201812"/>
    </source>
</evidence>
<dbReference type="SMART" id="SM00267">
    <property type="entry name" value="GGDEF"/>
    <property type="match status" value="1"/>
</dbReference>
<dbReference type="CDD" id="cd01949">
    <property type="entry name" value="GGDEF"/>
    <property type="match status" value="1"/>
</dbReference>
<dbReference type="InterPro" id="IPR052155">
    <property type="entry name" value="Biofilm_reg_signaling"/>
</dbReference>
<keyword evidence="1" id="KW-0456">Lyase</keyword>
<dbReference type="AlphaFoldDB" id="A0AAD4QVP0"/>
<dbReference type="InterPro" id="IPR029787">
    <property type="entry name" value="Nucleotide_cyclase"/>
</dbReference>
<evidence type="ECO:0000313" key="3">
    <source>
        <dbReference type="EMBL" id="KAI1692905.1"/>
    </source>
</evidence>
<evidence type="ECO:0000256" key="1">
    <source>
        <dbReference type="ARBA" id="ARBA00023239"/>
    </source>
</evidence>
<dbReference type="PROSITE" id="PS50887">
    <property type="entry name" value="GGDEF"/>
    <property type="match status" value="1"/>
</dbReference>